<feature type="domain" description="DNA2/NAM7 helicase helicase" evidence="1">
    <location>
        <begin position="931"/>
        <end position="969"/>
    </location>
</feature>
<organism evidence="3 4">
    <name type="scientific">Algoriphagus iocasae</name>
    <dbReference type="NCBI Taxonomy" id="1836499"/>
    <lineage>
        <taxon>Bacteria</taxon>
        <taxon>Pseudomonadati</taxon>
        <taxon>Bacteroidota</taxon>
        <taxon>Cytophagia</taxon>
        <taxon>Cytophagales</taxon>
        <taxon>Cyclobacteriaceae</taxon>
        <taxon>Algoriphagus</taxon>
    </lineage>
</organism>
<dbReference type="InterPro" id="IPR045055">
    <property type="entry name" value="DNA2/NAM7-like"/>
</dbReference>
<reference evidence="3 4" key="1">
    <citation type="submission" date="2020-08" db="EMBL/GenBank/DDBJ databases">
        <title>Genomic Encyclopedia of Type Strains, Phase IV (KMG-IV): sequencing the most valuable type-strain genomes for metagenomic binning, comparative biology and taxonomic classification.</title>
        <authorList>
            <person name="Goeker M."/>
        </authorList>
    </citation>
    <scope>NUCLEOTIDE SEQUENCE [LARGE SCALE GENOMIC DNA]</scope>
    <source>
        <strain evidence="3 4">DSM 102044</strain>
    </source>
</reference>
<dbReference type="CDD" id="cd18808">
    <property type="entry name" value="SF1_C_Upf1"/>
    <property type="match status" value="1"/>
</dbReference>
<dbReference type="InterPro" id="IPR047187">
    <property type="entry name" value="SF1_C_Upf1"/>
</dbReference>
<evidence type="ECO:0000313" key="3">
    <source>
        <dbReference type="EMBL" id="MBB6325161.1"/>
    </source>
</evidence>
<protein>
    <submittedName>
        <fullName evidence="3">Regulator of replication initiation timing</fullName>
    </submittedName>
</protein>
<dbReference type="CDD" id="cd01120">
    <property type="entry name" value="RecA-like_superfamily"/>
    <property type="match status" value="1"/>
</dbReference>
<dbReference type="Gene3D" id="3.40.50.300">
    <property type="entry name" value="P-loop containing nucleotide triphosphate hydrolases"/>
    <property type="match status" value="3"/>
</dbReference>
<dbReference type="GO" id="GO:0004386">
    <property type="term" value="F:helicase activity"/>
    <property type="evidence" value="ECO:0007669"/>
    <property type="project" value="InterPro"/>
</dbReference>
<dbReference type="EMBL" id="JACIJO010000001">
    <property type="protein sequence ID" value="MBB6325161.1"/>
    <property type="molecule type" value="Genomic_DNA"/>
</dbReference>
<dbReference type="Pfam" id="PF13086">
    <property type="entry name" value="AAA_11"/>
    <property type="match status" value="2"/>
</dbReference>
<dbReference type="Pfam" id="PF13087">
    <property type="entry name" value="AAA_12"/>
    <property type="match status" value="1"/>
</dbReference>
<gene>
    <name evidence="3" type="ORF">FHS59_000776</name>
</gene>
<accession>A0A841MT18</accession>
<dbReference type="InterPro" id="IPR027417">
    <property type="entry name" value="P-loop_NTPase"/>
</dbReference>
<name>A0A841MT18_9BACT</name>
<keyword evidence="4" id="KW-1185">Reference proteome</keyword>
<dbReference type="RefSeq" id="WP_184493222.1">
    <property type="nucleotide sequence ID" value="NZ_JACIJO010000001.1"/>
</dbReference>
<dbReference type="InterPro" id="IPR041679">
    <property type="entry name" value="DNA2/NAM7-like_C"/>
</dbReference>
<dbReference type="InterPro" id="IPR041677">
    <property type="entry name" value="DNA2/NAM7_AAA_11"/>
</dbReference>
<dbReference type="PANTHER" id="PTHR10887:SF495">
    <property type="entry name" value="HELICASE SENATAXIN ISOFORM X1-RELATED"/>
    <property type="match status" value="1"/>
</dbReference>
<dbReference type="PANTHER" id="PTHR10887">
    <property type="entry name" value="DNA2/NAM7 HELICASE FAMILY"/>
    <property type="match status" value="1"/>
</dbReference>
<proteinExistence type="predicted"/>
<evidence type="ECO:0000259" key="2">
    <source>
        <dbReference type="Pfam" id="PF13087"/>
    </source>
</evidence>
<evidence type="ECO:0000313" key="4">
    <source>
        <dbReference type="Proteomes" id="UP000588604"/>
    </source>
</evidence>
<dbReference type="Proteomes" id="UP000588604">
    <property type="component" value="Unassembled WGS sequence"/>
</dbReference>
<feature type="domain" description="DNA2/NAM7 helicase-like C-terminal" evidence="2">
    <location>
        <begin position="1000"/>
        <end position="1170"/>
    </location>
</feature>
<dbReference type="SUPFAM" id="SSF52540">
    <property type="entry name" value="P-loop containing nucleoside triphosphate hydrolases"/>
    <property type="match status" value="1"/>
</dbReference>
<feature type="domain" description="DNA2/NAM7 helicase helicase" evidence="1">
    <location>
        <begin position="287"/>
        <end position="470"/>
    </location>
</feature>
<sequence>MAESIFQTYLNRLTDLSSKNKSLYIPKIEGSGLIDLYDFEFLNGEPSFEIVRKLIQAKKKIPLIPESDPRQAQTNSLSKSLSRLNFRDLLTQEETGDHALVLSWLFVEGKLINGQILRAPLLMFPISLYKEKDHWFLSIEGSWQWNPAFLLAYQHAYQTEIDSDLLEENLNSLSTDPTEFRTQLAKILQENFSIHVSSNLFEDRIQPIPISQKSLDSSQFQDGKISLKNYSALGLYAQKGSFLFQEYESLIKQFGDKKLEELFLDQYAFDKELPSPREDQMFPIFPLDASQEHVLHSVRRRKSLVVEGPPGTGKSQLISNLVSDYIARGKKVLVVSQKRAALDVVYERLEKAGFGEFLGLVHDFRADQKLLFEKIKVQIDSIEKYQELNRGIDSMQLERDISVLSKTIERLSSKFEEFRSDLLDSSKSGLPIKAMYLKYNKKLEAGLSPESGLLKLDWEEVSQFKKEFRIFKSFYKKFQGSFWENRNSFENIEPHQFAVIEEVLKQIENLSFGEIPLKWDRKTYDEILKEILIKGGFSKRIRQLQRGVENSEKQPLLLDLVIFDDKRPELNSVQSVLKNALNRIATNQLGVPESLDKLREEASSIQEKLNSWSGKFLISWQKNRYPGFADWLDKNSLKFNSENLKLGIRELEVLGEIHSEMNALPKFPGLELSLSTIESELLEIECALLWIDQWKNEALISSVLDWKDADTNSEDLVGFLGLLGDSVEEFEQKLISWKIYFSNVQIEKLLFDDLKVDDGNLYQTFSELNAFDQFLAKWEGTRKQLADKILAGFSDRGTEDQILIFENSWFACWISELEKRNPILAEAGGLKLEQEIEELKSSILEKRSIAKDVALLRLREQMSSNLEFNRLGNRLTYRELSHQVNKKRQKWPIRKLVGELGDEVFRLLPCWLASPETVSAIFPIGNVSSPFFDLVIFDEASQCQVERGLPAMLRGKQVVVAGDSKQLRPSDFYQVKWETEEEGLEYETESLLELAGYYFENRQLKGHYRSADPALIYFSNTHFYGNLLETLPDYPTSRANKPAFSWLKVEGIWENQINKTEAESVFDLVNKLISEKPNETIGIVTGNYFQMELIREKLWKAGLQGQSIKVRNIENVQGDEFDQVILSLGYAPNRQGKLVTNFGLLGKAGAENRMNVAISRAKRNLHVVSSIEPTDFTPSQLKNLGISLLKEFLTFVQTQATSPGVDSFELNVNGFEVDWSLKNYLTTHYSSYSKDIPSTVMDLKQIEDSGEELAVLTDDQRFFNTSTAKAAMAYHPILLEEKGWNWVWKWSREEFLK</sequence>
<comment type="caution">
    <text evidence="3">The sequence shown here is derived from an EMBL/GenBank/DDBJ whole genome shotgun (WGS) entry which is preliminary data.</text>
</comment>
<evidence type="ECO:0000259" key="1">
    <source>
        <dbReference type="Pfam" id="PF13086"/>
    </source>
</evidence>